<dbReference type="Proteomes" id="UP000197019">
    <property type="component" value="Chromosome"/>
</dbReference>
<evidence type="ECO:0000259" key="1">
    <source>
        <dbReference type="Pfam" id="PF03235"/>
    </source>
</evidence>
<dbReference type="AlphaFoldDB" id="A0A1Z4C480"/>
<evidence type="ECO:0008006" key="5">
    <source>
        <dbReference type="Google" id="ProtNLM"/>
    </source>
</evidence>
<dbReference type="RefSeq" id="WP_088621189.1">
    <property type="nucleotide sequence ID" value="NZ_CP022129.1"/>
</dbReference>
<dbReference type="InterPro" id="IPR011089">
    <property type="entry name" value="GmrSD_C"/>
</dbReference>
<dbReference type="PANTHER" id="PTHR35149">
    <property type="entry name" value="SLL5132 PROTEIN"/>
    <property type="match status" value="1"/>
</dbReference>
<sequence length="622" mass="73442">MNQRIKNKIEATNISINALLKDQKFTIDYFQREYRWQDKHIKLLVEDLTTTFLKSYHPEHKRPEVSNYQSYYLGPVVFSENPDNGKKSIIDGQQRITSITLLLMYLNYLQKEQPQKVAISELIFSEKYGEKSFNMTDETRESCLKALFEDGDYTLTEDDDETVQNMVQRYGDIVQAFPEELTVKALPFFIDWFIENVVIVMITAYSDENAYTIFETMNDRGLNLTPTEMLKGYVLSKITDKKQRNEINGLWKTEIQKLHKYDKDADQGFFQAWFRGKYAVTIRPGKAGSEDQDFELIGSRFHNWFKDNHKALFNLETSDEFYEYFKNQFPFFVKWYLKIWDAQIKFDPSMPHANYINHWGIAESLQNPLLLASITLKDDADTIHQKIDFVSRYIETFTVKRAVNFRKFGQTSIKYTMFNVIKLIRNNDINTLGIHLAKEADSISESWNAVPEFILHGMNRKFVKHLLSRIASYLDNLIGKDTTYPTYHHPNGKQFEIEHIWADKFAEHKDEFEQENDFQYWRNSIGALLLLPQGTNQSFSSDQYTDKLGHYLKENTYAQTLHQMYYEKNPNFLKSETIQRLAFKAHPQFKKEDIQDREQLVQRICENLWAVDYFSGKIGEKA</sequence>
<evidence type="ECO:0000313" key="4">
    <source>
        <dbReference type="Proteomes" id="UP000197019"/>
    </source>
</evidence>
<dbReference type="OrthoDB" id="9798761at2"/>
<dbReference type="KEGG" id="mpsy:CEK71_20880"/>
<name>A0A1Z4C480_9GAMM</name>
<dbReference type="InterPro" id="IPR004919">
    <property type="entry name" value="GmrSD_N"/>
</dbReference>
<accession>A0A1Z4C480</accession>
<keyword evidence="4" id="KW-1185">Reference proteome</keyword>
<evidence type="ECO:0000313" key="3">
    <source>
        <dbReference type="EMBL" id="ASF48319.1"/>
    </source>
</evidence>
<dbReference type="Pfam" id="PF07510">
    <property type="entry name" value="GmrSD_C"/>
    <property type="match status" value="1"/>
</dbReference>
<proteinExistence type="predicted"/>
<protein>
    <recommendedName>
        <fullName evidence="5">DUF262 domain-containing protein</fullName>
    </recommendedName>
</protein>
<feature type="domain" description="GmrSD restriction endonucleases N-terminal" evidence="1">
    <location>
        <begin position="17"/>
        <end position="234"/>
    </location>
</feature>
<feature type="domain" description="GmrSD restriction endonucleases C-terminal" evidence="2">
    <location>
        <begin position="462"/>
        <end position="598"/>
    </location>
</feature>
<gene>
    <name evidence="3" type="ORF">CEK71_20880</name>
</gene>
<dbReference type="PANTHER" id="PTHR35149:SF2">
    <property type="entry name" value="DUF262 DOMAIN-CONTAINING PROTEIN"/>
    <property type="match status" value="1"/>
</dbReference>
<reference evidence="3 4" key="1">
    <citation type="submission" date="2017-06" db="EMBL/GenBank/DDBJ databases">
        <title>Genome Sequencing of the methanotroph Methylovulum psychrotolerants str. HV10-M2 isolated from a high-altitude environment.</title>
        <authorList>
            <person name="Mateos-Rivera A."/>
        </authorList>
    </citation>
    <scope>NUCLEOTIDE SEQUENCE [LARGE SCALE GENOMIC DNA]</scope>
    <source>
        <strain evidence="3 4">HV10_M2</strain>
    </source>
</reference>
<dbReference type="Pfam" id="PF03235">
    <property type="entry name" value="GmrSD_N"/>
    <property type="match status" value="1"/>
</dbReference>
<organism evidence="3 4">
    <name type="scientific">Methylovulum psychrotolerans</name>
    <dbReference type="NCBI Taxonomy" id="1704499"/>
    <lineage>
        <taxon>Bacteria</taxon>
        <taxon>Pseudomonadati</taxon>
        <taxon>Pseudomonadota</taxon>
        <taxon>Gammaproteobacteria</taxon>
        <taxon>Methylococcales</taxon>
        <taxon>Methylococcaceae</taxon>
        <taxon>Methylovulum</taxon>
    </lineage>
</organism>
<dbReference type="EMBL" id="CP022129">
    <property type="protein sequence ID" value="ASF48319.1"/>
    <property type="molecule type" value="Genomic_DNA"/>
</dbReference>
<evidence type="ECO:0000259" key="2">
    <source>
        <dbReference type="Pfam" id="PF07510"/>
    </source>
</evidence>